<feature type="binding site" evidence="2">
    <location>
        <begin position="269"/>
        <end position="273"/>
    </location>
    <ligand>
        <name>FAD</name>
        <dbReference type="ChEBI" id="CHEBI:57692"/>
    </ligand>
</feature>
<dbReference type="SUPFAM" id="SSF52402">
    <property type="entry name" value="Adenine nucleotide alpha hydrolases-like"/>
    <property type="match status" value="1"/>
</dbReference>
<dbReference type="EMBL" id="QSKF01000005">
    <property type="protein sequence ID" value="RHE40208.1"/>
    <property type="molecule type" value="Genomic_DNA"/>
</dbReference>
<dbReference type="InterPro" id="IPR001308">
    <property type="entry name" value="ETF_a/FixB"/>
</dbReference>
<name>A0A414EQ98_9FIRM</name>
<protein>
    <submittedName>
        <fullName evidence="3">Electron transfer flavoprotein subunit alpha/FixB family protein</fullName>
    </submittedName>
</protein>
<dbReference type="PIRSF" id="PIRSF000089">
    <property type="entry name" value="Electra_flavoP_a"/>
    <property type="match status" value="1"/>
</dbReference>
<comment type="cofactor">
    <cofactor evidence="2">
        <name>FAD</name>
        <dbReference type="ChEBI" id="CHEBI:57692"/>
    </cofactor>
    <text evidence="2">Binds 1 FAD per dimer.</text>
</comment>
<dbReference type="PANTHER" id="PTHR43153:SF1">
    <property type="entry name" value="ELECTRON TRANSFER FLAVOPROTEIN SUBUNIT ALPHA, MITOCHONDRIAL"/>
    <property type="match status" value="1"/>
</dbReference>
<dbReference type="GO" id="GO:0050660">
    <property type="term" value="F:flavin adenine dinucleotide binding"/>
    <property type="evidence" value="ECO:0007669"/>
    <property type="project" value="InterPro"/>
</dbReference>
<dbReference type="InterPro" id="IPR033947">
    <property type="entry name" value="ETF_alpha_N"/>
</dbReference>
<dbReference type="InterPro" id="IPR014729">
    <property type="entry name" value="Rossmann-like_a/b/a_fold"/>
</dbReference>
<proteinExistence type="inferred from homology"/>
<dbReference type="GO" id="GO:0009055">
    <property type="term" value="F:electron transfer activity"/>
    <property type="evidence" value="ECO:0007669"/>
    <property type="project" value="InterPro"/>
</dbReference>
<evidence type="ECO:0000313" key="3">
    <source>
        <dbReference type="EMBL" id="RHE40208.1"/>
    </source>
</evidence>
<gene>
    <name evidence="3" type="ORF">DW740_07870</name>
</gene>
<dbReference type="Gene3D" id="3.40.50.620">
    <property type="entry name" value="HUPs"/>
    <property type="match status" value="1"/>
</dbReference>
<evidence type="ECO:0000313" key="4">
    <source>
        <dbReference type="Proteomes" id="UP000283745"/>
    </source>
</evidence>
<dbReference type="SUPFAM" id="SSF52467">
    <property type="entry name" value="DHS-like NAD/FAD-binding domain"/>
    <property type="match status" value="1"/>
</dbReference>
<dbReference type="PANTHER" id="PTHR43153">
    <property type="entry name" value="ELECTRON TRANSFER FLAVOPROTEIN ALPHA"/>
    <property type="match status" value="1"/>
</dbReference>
<dbReference type="RefSeq" id="WP_118039075.1">
    <property type="nucleotide sequence ID" value="NZ_CABJFK010000005.1"/>
</dbReference>
<dbReference type="GO" id="GO:0033539">
    <property type="term" value="P:fatty acid beta-oxidation using acyl-CoA dehydrogenase"/>
    <property type="evidence" value="ECO:0007669"/>
    <property type="project" value="TreeGrafter"/>
</dbReference>
<sequence>MDTYKGIWVFVETEQGYTQKVSYELISKGKALAEEKKCRMTAVVIGSDIDAVIGEAAAYGADQIIAVDAPVYEYYSTDGYAVTMTELIRKYRPETVLIGATDNGRDLAPRIACALQTGLTADCTGIGIDAKTGCIAWTRPTFGGNLMATIICPTERPQMGTVRPGVFATGLYEEEKKRKILEKEECEVELIREKARITERQIRTKLLKRIKEITETVELEGAEIIVAGGKGIGGEGGFSELRKFADSIGGVIACSRAVVEVGWLPQNYQVGQSGKTVSPRIYFAIGISGAVQHLAGIAGADTVIAVNTDPEAEIFKRADYGIVGDYKEILPILSEKIKKI</sequence>
<reference evidence="3 4" key="1">
    <citation type="submission" date="2018-08" db="EMBL/GenBank/DDBJ databases">
        <title>A genome reference for cultivated species of the human gut microbiota.</title>
        <authorList>
            <person name="Zou Y."/>
            <person name="Xue W."/>
            <person name="Luo G."/>
        </authorList>
    </citation>
    <scope>NUCLEOTIDE SEQUENCE [LARGE SCALE GENOMIC DNA]</scope>
    <source>
        <strain evidence="3 4">AM28-23</strain>
    </source>
</reference>
<dbReference type="Pfam" id="PF00766">
    <property type="entry name" value="ETF_alpha"/>
    <property type="match status" value="1"/>
</dbReference>
<feature type="binding site" evidence="2">
    <location>
        <begin position="255"/>
        <end position="256"/>
    </location>
    <ligand>
        <name>FAD</name>
        <dbReference type="ChEBI" id="CHEBI:57692"/>
    </ligand>
</feature>
<organism evidence="3 4">
    <name type="scientific">Blautia obeum</name>
    <dbReference type="NCBI Taxonomy" id="40520"/>
    <lineage>
        <taxon>Bacteria</taxon>
        <taxon>Bacillati</taxon>
        <taxon>Bacillota</taxon>
        <taxon>Clostridia</taxon>
        <taxon>Lachnospirales</taxon>
        <taxon>Lachnospiraceae</taxon>
        <taxon>Blautia</taxon>
    </lineage>
</organism>
<evidence type="ECO:0000256" key="1">
    <source>
        <dbReference type="ARBA" id="ARBA00005817"/>
    </source>
</evidence>
<dbReference type="AlphaFoldDB" id="A0A414EQ98"/>
<dbReference type="Gene3D" id="3.40.50.1220">
    <property type="entry name" value="TPP-binding domain"/>
    <property type="match status" value="1"/>
</dbReference>
<comment type="caution">
    <text evidence="3">The sequence shown here is derived from an EMBL/GenBank/DDBJ whole genome shotgun (WGS) entry which is preliminary data.</text>
</comment>
<dbReference type="CDD" id="cd01715">
    <property type="entry name" value="ETF_alpha"/>
    <property type="match status" value="1"/>
</dbReference>
<comment type="similarity">
    <text evidence="1">Belongs to the ETF alpha-subunit/FixB family.</text>
</comment>
<accession>A0A414EQ98</accession>
<feature type="binding site" evidence="2">
    <location>
        <position position="307"/>
    </location>
    <ligand>
        <name>FAD</name>
        <dbReference type="ChEBI" id="CHEBI:57692"/>
    </ligand>
</feature>
<evidence type="ECO:0000256" key="2">
    <source>
        <dbReference type="PIRSR" id="PIRSR000089-1"/>
    </source>
</evidence>
<keyword evidence="2" id="KW-0285">Flavoprotein</keyword>
<feature type="binding site" evidence="2">
    <location>
        <begin position="286"/>
        <end position="293"/>
    </location>
    <ligand>
        <name>FAD</name>
        <dbReference type="ChEBI" id="CHEBI:57692"/>
    </ligand>
</feature>
<dbReference type="InterPro" id="IPR014731">
    <property type="entry name" value="ETF_asu_C"/>
</dbReference>
<dbReference type="Pfam" id="PF01012">
    <property type="entry name" value="ETF"/>
    <property type="match status" value="1"/>
</dbReference>
<keyword evidence="2" id="KW-0274">FAD</keyword>
<dbReference type="InterPro" id="IPR029035">
    <property type="entry name" value="DHS-like_NAD/FAD-binding_dom"/>
</dbReference>
<dbReference type="InterPro" id="IPR014730">
    <property type="entry name" value="ETF_a/b_N"/>
</dbReference>
<dbReference type="Proteomes" id="UP000283745">
    <property type="component" value="Unassembled WGS sequence"/>
</dbReference>
<dbReference type="SMART" id="SM00893">
    <property type="entry name" value="ETF"/>
    <property type="match status" value="1"/>
</dbReference>